<accession>A0AAD4N9Z3</accession>
<keyword evidence="2" id="KW-0560">Oxidoreductase</keyword>
<comment type="function">
    <text evidence="3">Putative oxidoreductase.</text>
</comment>
<dbReference type="Proteomes" id="UP001201812">
    <property type="component" value="Unassembled WGS sequence"/>
</dbReference>
<dbReference type="EMBL" id="JAKKPZ010000007">
    <property type="protein sequence ID" value="KAI1718895.1"/>
    <property type="molecule type" value="Genomic_DNA"/>
</dbReference>
<dbReference type="InterPro" id="IPR036291">
    <property type="entry name" value="NAD(P)-bd_dom_sf"/>
</dbReference>
<dbReference type="AlphaFoldDB" id="A0AAD4N9Z3"/>
<proteinExistence type="inferred from homology"/>
<evidence type="ECO:0000256" key="4">
    <source>
        <dbReference type="RuleBase" id="RU000363"/>
    </source>
</evidence>
<dbReference type="GO" id="GO:0016020">
    <property type="term" value="C:membrane"/>
    <property type="evidence" value="ECO:0007669"/>
    <property type="project" value="TreeGrafter"/>
</dbReference>
<protein>
    <submittedName>
        <fullName evidence="5">Short chain dehydrogenase domain-containing protein</fullName>
    </submittedName>
</protein>
<evidence type="ECO:0000256" key="3">
    <source>
        <dbReference type="ARBA" id="ARBA00037096"/>
    </source>
</evidence>
<reference evidence="5" key="1">
    <citation type="submission" date="2022-01" db="EMBL/GenBank/DDBJ databases">
        <title>Genome Sequence Resource for Two Populations of Ditylenchus destructor, the Migratory Endoparasitic Phytonematode.</title>
        <authorList>
            <person name="Zhang H."/>
            <person name="Lin R."/>
            <person name="Xie B."/>
        </authorList>
    </citation>
    <scope>NUCLEOTIDE SEQUENCE</scope>
    <source>
        <strain evidence="5">BazhouSP</strain>
    </source>
</reference>
<organism evidence="5 6">
    <name type="scientific">Ditylenchus destructor</name>
    <dbReference type="NCBI Taxonomy" id="166010"/>
    <lineage>
        <taxon>Eukaryota</taxon>
        <taxon>Metazoa</taxon>
        <taxon>Ecdysozoa</taxon>
        <taxon>Nematoda</taxon>
        <taxon>Chromadorea</taxon>
        <taxon>Rhabditida</taxon>
        <taxon>Tylenchina</taxon>
        <taxon>Tylenchomorpha</taxon>
        <taxon>Sphaerularioidea</taxon>
        <taxon>Anguinidae</taxon>
        <taxon>Anguininae</taxon>
        <taxon>Ditylenchus</taxon>
    </lineage>
</organism>
<evidence type="ECO:0000313" key="6">
    <source>
        <dbReference type="Proteomes" id="UP001201812"/>
    </source>
</evidence>
<evidence type="ECO:0000256" key="2">
    <source>
        <dbReference type="ARBA" id="ARBA00023002"/>
    </source>
</evidence>
<dbReference type="Gene3D" id="3.40.50.720">
    <property type="entry name" value="NAD(P)-binding Rossmann-like Domain"/>
    <property type="match status" value="1"/>
</dbReference>
<comment type="similarity">
    <text evidence="1 4">Belongs to the short-chain dehydrogenases/reductases (SDR) family.</text>
</comment>
<keyword evidence="6" id="KW-1185">Reference proteome</keyword>
<dbReference type="PANTHER" id="PTHR44196">
    <property type="entry name" value="DEHYDROGENASE/REDUCTASE SDR FAMILY MEMBER 7B"/>
    <property type="match status" value="1"/>
</dbReference>
<dbReference type="Pfam" id="PF00106">
    <property type="entry name" value="adh_short"/>
    <property type="match status" value="1"/>
</dbReference>
<comment type="caution">
    <text evidence="5">The sequence shown here is derived from an EMBL/GenBank/DDBJ whole genome shotgun (WGS) entry which is preliminary data.</text>
</comment>
<dbReference type="GO" id="GO:0016491">
    <property type="term" value="F:oxidoreductase activity"/>
    <property type="evidence" value="ECO:0007669"/>
    <property type="project" value="UniProtKB-KW"/>
</dbReference>
<evidence type="ECO:0000256" key="1">
    <source>
        <dbReference type="ARBA" id="ARBA00006484"/>
    </source>
</evidence>
<sequence length="345" mass="38373">MLASTKTVAEQYSAILTDSFHECVRIAQPYLPYVLPPIGLYGLYKFLCYLIPGPQHQAKLNLKDRSVLITGASAGLGRALAFAFYSRGAKVILVARSIDKLQELCNELEDAGRKHGWQNPHRPAFRYLDLTELNGEGEGAKQIDDLRLLAIDGKTIDILVNNAGLSSRGSCSATPMSVQRQVMEVNYFGHVAVTRTLLDAVPDDGAIITVNSLQGKFALPYRSAYCASKHAMQAFCDSLRSEERHNLQILVVSSGYINTGFGSRALDTQGKPMGVQDPNQLKGMSPEYVAQQIVTALINRKTELMLAPFHHRMVPYLRLVAPNLIWWLLFRRAKKEIENQKKIAE</sequence>
<evidence type="ECO:0000313" key="5">
    <source>
        <dbReference type="EMBL" id="KAI1718895.1"/>
    </source>
</evidence>
<dbReference type="PRINTS" id="PR00081">
    <property type="entry name" value="GDHRDH"/>
</dbReference>
<dbReference type="PROSITE" id="PS00061">
    <property type="entry name" value="ADH_SHORT"/>
    <property type="match status" value="1"/>
</dbReference>
<dbReference type="PANTHER" id="PTHR44196:SF1">
    <property type="entry name" value="DEHYDROGENASE_REDUCTASE SDR FAMILY MEMBER 7B"/>
    <property type="match status" value="1"/>
</dbReference>
<dbReference type="PRINTS" id="PR00080">
    <property type="entry name" value="SDRFAMILY"/>
</dbReference>
<dbReference type="SUPFAM" id="SSF51735">
    <property type="entry name" value="NAD(P)-binding Rossmann-fold domains"/>
    <property type="match status" value="1"/>
</dbReference>
<gene>
    <name evidence="5" type="ORF">DdX_06008</name>
</gene>
<dbReference type="InterPro" id="IPR020904">
    <property type="entry name" value="Sc_DH/Rdtase_CS"/>
</dbReference>
<name>A0AAD4N9Z3_9BILA</name>
<dbReference type="InterPro" id="IPR002347">
    <property type="entry name" value="SDR_fam"/>
</dbReference>